<feature type="domain" description="Chitin-binding type-2" evidence="8">
    <location>
        <begin position="623"/>
        <end position="677"/>
    </location>
</feature>
<organism evidence="9 10">
    <name type="scientific">Polistes dominula</name>
    <name type="common">European paper wasp</name>
    <name type="synonym">Vespa dominula</name>
    <dbReference type="NCBI Taxonomy" id="743375"/>
    <lineage>
        <taxon>Eukaryota</taxon>
        <taxon>Metazoa</taxon>
        <taxon>Ecdysozoa</taxon>
        <taxon>Arthropoda</taxon>
        <taxon>Hexapoda</taxon>
        <taxon>Insecta</taxon>
        <taxon>Pterygota</taxon>
        <taxon>Neoptera</taxon>
        <taxon>Endopterygota</taxon>
        <taxon>Hymenoptera</taxon>
        <taxon>Apocrita</taxon>
        <taxon>Aculeata</taxon>
        <taxon>Vespoidea</taxon>
        <taxon>Vespidae</taxon>
        <taxon>Polistinae</taxon>
        <taxon>Polistini</taxon>
        <taxon>Polistes</taxon>
    </lineage>
</organism>
<evidence type="ECO:0000256" key="2">
    <source>
        <dbReference type="ARBA" id="ARBA00022729"/>
    </source>
</evidence>
<evidence type="ECO:0000313" key="9">
    <source>
        <dbReference type="Proteomes" id="UP000694924"/>
    </source>
</evidence>
<feature type="compositionally biased region" description="Polar residues" evidence="6">
    <location>
        <begin position="1040"/>
        <end position="1049"/>
    </location>
</feature>
<proteinExistence type="predicted"/>
<feature type="domain" description="Chitin-binding type-2" evidence="8">
    <location>
        <begin position="410"/>
        <end position="450"/>
    </location>
</feature>
<sequence length="1594" mass="181355">MKEGLWLVAIAATILAAADLGATHQHQRTIPTECPADDPFDTTVLLAHESDCSKFYVCFLGEKILKDCPYENNKGDRLHFNPFKQVCDYPADAGCLTPSISGKKLITPAAKQLTNKADTKLTPLVTLLTTPRNIPSSLINSSNVIKYKPHQCEYNLYYKIINGNEILDQCENNFHWNQELEDCYKPDETECTAKGISVTYLELPFDVSCIDGEFYIHECSCVQYYQCVSGNKVLKSCEKGLYWGQQQRKCTTPEEANCPHEKPKECTEGSTKPHPCECNLYYKCINGQYILRECPDGLHWSKDQCSQYYKCSDNRWNLQQCPGGLHWSKDRQICTTPEDAKCIKICDEGKHKPDDDKCEVYYECKDNRWELKYCPGGLHWDRVRDTCSTPESANCPWDCKEGSFLPHECECNIYYKCINYRYVRKVCQNGLHWDRTHNNCTSPDQANCPNYHPKICEEGSYKPDDKICEIYYKCENNQFVQKTCPAGLHWNRVSNICSDRDSAKCPNYHPKICDEGSYKPDDKICEIYYKCENNQFVQKTCPAGFHWNRVSNICTDPASANCPNAPRNCVEGSFKPHDCQCDIYYECQNNQYVQRKCVDGLHWDRTHYNCTLPDLAHCPNYHPKICDEGSTKPHNCKCNLYYKCINNQLVLKECENGLHWDRYNKLCALPDRAKCPNYHPKICDEGAHKADETECDIYYECQNNTYVKLRCSSGLHWDRTHNYCTTPDKANCPNYHPKICEEGTYKPDDKICEIYYKCENNQFVTKACTGGLHWNRIQNICTDPDSAKCPNYHPKICEEGTYKPDDNICEVYYRCENNQFVKKTCTGGLHWNRIQNICTDPSSAKCPNYHPRVCEEGSYSPHECQCDAYYKCINNELILQYCPSGKYWKRTENICTDPKIVFIKNNCWDLQVCVKQENANCKNKNEETRNIDIAPISSKTHDSLPQPVDKLFNAASINPRGVPDHCPAHDSGEVVHLPHETNCTLFYKCVEGNKVLHQCPPTLHFNPVKQVCDLPQFANCTSKPNKDVDEPQEIEEHSSGESLAQSSTKRPTKQGIPDHCPAHDSGEVVHLPHETNCTLFYKCDEGRKVLHQCPPTLHFNPVKQVCDLPQFANCTSKPNDEVDGQEEIENKLTTSQVKTTSPPSTKKPGGIPDHCPEHNTDEVVHLPHETNCSLFYKCDEGRKVVLPCPPGLHFNPKWQACDLPQNVNCTNKPGNGDGSQEQETTSPEPHVPVTTESPSTTKPGEIPDHCPEHDNGKVIHLPHETNCSLFYKCDEGRKVVLPCPPGLHFNSKLQVCDLPQNVNCTKKSDNGVDGQEEIETKPPTSQVTTTTRRPSTNRPGIPDHCPAHDSGEVVHLPHETNCTLFYKCDEGRKVLHQCPPTLHFNPVLQVCDLPQFANCTIKSGNEVEVNQELSDDTAQISSDSVRAPKECPPDDHEKLVHIPHETNCSLFYKCNRGQKILHQCPPTLHFNPHLNICDLPENAKCESKPQEEVDIDQELTEDVAQISSDSVRAPTECPADDYNKLVHIPHETNCSLFYKCNRGQKILHQCPPTLHFNPRLNICDLPENAKCESKPQDEVDIGQDLADIFKDVVV</sequence>
<evidence type="ECO:0000256" key="7">
    <source>
        <dbReference type="SAM" id="SignalP"/>
    </source>
</evidence>
<keyword evidence="3" id="KW-0677">Repeat</keyword>
<dbReference type="Proteomes" id="UP000694924">
    <property type="component" value="Unplaced"/>
</dbReference>
<dbReference type="SMART" id="SM00494">
    <property type="entry name" value="ChtBD2"/>
    <property type="match status" value="20"/>
</dbReference>
<reference evidence="10" key="1">
    <citation type="submission" date="2025-08" db="UniProtKB">
        <authorList>
            <consortium name="RefSeq"/>
        </authorList>
    </citation>
    <scope>IDENTIFICATION</scope>
    <source>
        <tissue evidence="10">Whole body</tissue>
    </source>
</reference>
<accession>A0ABM1IK22</accession>
<protein>
    <submittedName>
        <fullName evidence="10">Uncharacterized protein LOC107068554</fullName>
    </submittedName>
</protein>
<feature type="domain" description="Chitin-binding type-2" evidence="8">
    <location>
        <begin position="510"/>
        <end position="564"/>
    </location>
</feature>
<dbReference type="InterPro" id="IPR036508">
    <property type="entry name" value="Chitin-bd_dom_sf"/>
</dbReference>
<feature type="compositionally biased region" description="Basic and acidic residues" evidence="6">
    <location>
        <begin position="1024"/>
        <end position="1039"/>
    </location>
</feature>
<feature type="domain" description="Chitin-binding type-2" evidence="8">
    <location>
        <begin position="1514"/>
        <end position="1573"/>
    </location>
</feature>
<feature type="domain" description="Chitin-binding type-2" evidence="8">
    <location>
        <begin position="31"/>
        <end position="97"/>
    </location>
</feature>
<feature type="domain" description="Chitin-binding type-2" evidence="8">
    <location>
        <begin position="851"/>
        <end position="909"/>
    </location>
</feature>
<dbReference type="Pfam" id="PF01607">
    <property type="entry name" value="CBM_14"/>
    <property type="match status" value="19"/>
</dbReference>
<feature type="domain" description="Chitin-binding type-2" evidence="8">
    <location>
        <begin position="343"/>
        <end position="397"/>
    </location>
</feature>
<feature type="region of interest" description="Disordered" evidence="6">
    <location>
        <begin position="1212"/>
        <end position="1253"/>
    </location>
</feature>
<evidence type="ECO:0000256" key="6">
    <source>
        <dbReference type="SAM" id="MobiDB-lite"/>
    </source>
</evidence>
<feature type="region of interest" description="Disordered" evidence="6">
    <location>
        <begin position="1308"/>
        <end position="1343"/>
    </location>
</feature>
<evidence type="ECO:0000259" key="8">
    <source>
        <dbReference type="PROSITE" id="PS50940"/>
    </source>
</evidence>
<feature type="region of interest" description="Disordered" evidence="6">
    <location>
        <begin position="1131"/>
        <end position="1153"/>
    </location>
</feature>
<gene>
    <name evidence="10" type="primary">LOC107068554</name>
</gene>
<name>A0ABM1IK22_POLDO</name>
<dbReference type="SUPFAM" id="SSF57625">
    <property type="entry name" value="Invertebrate chitin-binding proteins"/>
    <property type="match status" value="21"/>
</dbReference>
<dbReference type="Gene3D" id="2.170.140.10">
    <property type="entry name" value="Chitin binding domain"/>
    <property type="match status" value="22"/>
</dbReference>
<keyword evidence="1" id="KW-0147">Chitin-binding</keyword>
<feature type="domain" description="Chitin-binding type-2" evidence="8">
    <location>
        <begin position="206"/>
        <end position="260"/>
    </location>
</feature>
<dbReference type="InterPro" id="IPR051940">
    <property type="entry name" value="Chitin_bind-dev_reg"/>
</dbReference>
<dbReference type="PANTHER" id="PTHR23301:SF0">
    <property type="entry name" value="CHITIN-BINDING TYPE-2 DOMAIN-CONTAINING PROTEIN-RELATED"/>
    <property type="match status" value="1"/>
</dbReference>
<evidence type="ECO:0000256" key="1">
    <source>
        <dbReference type="ARBA" id="ARBA00022669"/>
    </source>
</evidence>
<dbReference type="RefSeq" id="XP_015180559.1">
    <property type="nucleotide sequence ID" value="XM_015325073.1"/>
</dbReference>
<feature type="domain" description="Chitin-binding type-2" evidence="8">
    <location>
        <begin position="794"/>
        <end position="848"/>
    </location>
</feature>
<feature type="chain" id="PRO_5047000690" evidence="7">
    <location>
        <begin position="17"/>
        <end position="1594"/>
    </location>
</feature>
<dbReference type="PANTHER" id="PTHR23301">
    <property type="entry name" value="CHITIN BINDING PERITROPHIN-A"/>
    <property type="match status" value="1"/>
</dbReference>
<feature type="domain" description="Chitin-binding type-2" evidence="8">
    <location>
        <begin position="1152"/>
        <end position="1211"/>
    </location>
</feature>
<keyword evidence="5" id="KW-0325">Glycoprotein</keyword>
<feature type="domain" description="Chitin-binding type-2" evidence="8">
    <location>
        <begin position="1057"/>
        <end position="1116"/>
    </location>
</feature>
<dbReference type="PROSITE" id="PS50940">
    <property type="entry name" value="CHIT_BIND_II"/>
    <property type="match status" value="20"/>
</dbReference>
<feature type="compositionally biased region" description="Polar residues" evidence="6">
    <location>
        <begin position="1212"/>
        <end position="1227"/>
    </location>
</feature>
<feature type="domain" description="Chitin-binding type-2" evidence="8">
    <location>
        <begin position="1428"/>
        <end position="1487"/>
    </location>
</feature>
<evidence type="ECO:0000256" key="3">
    <source>
        <dbReference type="ARBA" id="ARBA00022737"/>
    </source>
</evidence>
<dbReference type="GeneID" id="107068554"/>
<feature type="domain" description="Chitin-binding type-2" evidence="8">
    <location>
        <begin position="453"/>
        <end position="507"/>
    </location>
</feature>
<feature type="domain" description="Chitin-binding type-2" evidence="8">
    <location>
        <begin position="291"/>
        <end position="342"/>
    </location>
</feature>
<feature type="domain" description="Chitin-binding type-2" evidence="8">
    <location>
        <begin position="963"/>
        <end position="1022"/>
    </location>
</feature>
<feature type="region of interest" description="Disordered" evidence="6">
    <location>
        <begin position="1023"/>
        <end position="1063"/>
    </location>
</feature>
<evidence type="ECO:0000256" key="4">
    <source>
        <dbReference type="ARBA" id="ARBA00023157"/>
    </source>
</evidence>
<dbReference type="InterPro" id="IPR002557">
    <property type="entry name" value="Chitin-bd_dom"/>
</dbReference>
<keyword evidence="2 7" id="KW-0732">Signal</keyword>
<keyword evidence="4" id="KW-1015">Disulfide bond</keyword>
<feature type="compositionally biased region" description="Low complexity" evidence="6">
    <location>
        <begin position="1321"/>
        <end position="1339"/>
    </location>
</feature>
<feature type="domain" description="Chitin-binding type-2" evidence="8">
    <location>
        <begin position="737"/>
        <end position="791"/>
    </location>
</feature>
<keyword evidence="9" id="KW-1185">Reference proteome</keyword>
<feature type="compositionally biased region" description="Polar residues" evidence="6">
    <location>
        <begin position="1131"/>
        <end position="1144"/>
    </location>
</feature>
<feature type="signal peptide" evidence="7">
    <location>
        <begin position="1"/>
        <end position="16"/>
    </location>
</feature>
<feature type="domain" description="Chitin-binding type-2" evidence="8">
    <location>
        <begin position="1247"/>
        <end position="1306"/>
    </location>
</feature>
<feature type="domain" description="Chitin-binding type-2" evidence="8">
    <location>
        <begin position="1342"/>
        <end position="1401"/>
    </location>
</feature>
<feature type="domain" description="Chitin-binding type-2" evidence="8">
    <location>
        <begin position="566"/>
        <end position="620"/>
    </location>
</feature>
<feature type="domain" description="Chitin-binding type-2" evidence="8">
    <location>
        <begin position="680"/>
        <end position="734"/>
    </location>
</feature>
<evidence type="ECO:0000313" key="10">
    <source>
        <dbReference type="RefSeq" id="XP_015180559.1"/>
    </source>
</evidence>
<evidence type="ECO:0000256" key="5">
    <source>
        <dbReference type="ARBA" id="ARBA00023180"/>
    </source>
</evidence>